<gene>
    <name evidence="6" type="ORF">U27_01375</name>
</gene>
<dbReference type="Gene3D" id="3.90.76.10">
    <property type="entry name" value="Dipeptide-binding Protein, Domain 1"/>
    <property type="match status" value="1"/>
</dbReference>
<accession>A0A081CA69</accession>
<dbReference type="Pfam" id="PF00496">
    <property type="entry name" value="SBP_bac_5"/>
    <property type="match status" value="1"/>
</dbReference>
<dbReference type="AlphaFoldDB" id="A0A081CA69"/>
<feature type="domain" description="Solute-binding protein family 5" evidence="5">
    <location>
        <begin position="96"/>
        <end position="457"/>
    </location>
</feature>
<dbReference type="CDD" id="cd08513">
    <property type="entry name" value="PBP2_thermophilic_Hb8_like"/>
    <property type="match status" value="1"/>
</dbReference>
<proteinExistence type="inferred from homology"/>
<dbReference type="GO" id="GO:0015833">
    <property type="term" value="P:peptide transport"/>
    <property type="evidence" value="ECO:0007669"/>
    <property type="project" value="TreeGrafter"/>
</dbReference>
<dbReference type="PANTHER" id="PTHR30290">
    <property type="entry name" value="PERIPLASMIC BINDING COMPONENT OF ABC TRANSPORTER"/>
    <property type="match status" value="1"/>
</dbReference>
<dbReference type="InterPro" id="IPR039424">
    <property type="entry name" value="SBP_5"/>
</dbReference>
<dbReference type="Proteomes" id="UP000030661">
    <property type="component" value="Unassembled WGS sequence"/>
</dbReference>
<dbReference type="GO" id="GO:0043190">
    <property type="term" value="C:ATP-binding cassette (ABC) transporter complex"/>
    <property type="evidence" value="ECO:0007669"/>
    <property type="project" value="InterPro"/>
</dbReference>
<dbReference type="InterPro" id="IPR030678">
    <property type="entry name" value="Peptide/Ni-bd"/>
</dbReference>
<feature type="signal peptide" evidence="4">
    <location>
        <begin position="1"/>
        <end position="20"/>
    </location>
</feature>
<evidence type="ECO:0000256" key="1">
    <source>
        <dbReference type="ARBA" id="ARBA00005695"/>
    </source>
</evidence>
<dbReference type="eggNOG" id="COG0747">
    <property type="taxonomic scope" value="Bacteria"/>
</dbReference>
<keyword evidence="3 4" id="KW-0732">Signal</keyword>
<comment type="similarity">
    <text evidence="1">Belongs to the bacterial solute-binding protein 5 family.</text>
</comment>
<feature type="chain" id="PRO_5001755623" evidence="4">
    <location>
        <begin position="21"/>
        <end position="559"/>
    </location>
</feature>
<evidence type="ECO:0000259" key="5">
    <source>
        <dbReference type="Pfam" id="PF00496"/>
    </source>
</evidence>
<evidence type="ECO:0000256" key="4">
    <source>
        <dbReference type="SAM" id="SignalP"/>
    </source>
</evidence>
<dbReference type="SUPFAM" id="SSF53850">
    <property type="entry name" value="Periplasmic binding protein-like II"/>
    <property type="match status" value="1"/>
</dbReference>
<dbReference type="PANTHER" id="PTHR30290:SF9">
    <property type="entry name" value="OLIGOPEPTIDE-BINDING PROTEIN APPA"/>
    <property type="match status" value="1"/>
</dbReference>
<sequence length="559" mass="64495">MRKIIVIALCALLCGTSAFALSKDQLTVGISQEFDYFHPHILNMVAGRYIQEMCIRALMTLDTKGKWQTMMIKEIPSIENGLAEFVEEDGVKKIKAQYELKDNLKWGDGQPITNEDVKFSWEVGMHANVPVPERDIWNRIERIEIDPANPLKFTCYSPMRWDFNQLSRFYVIAKHLEEPVFKQHIETAGSYEKNSLYITDLTNPGLYQGPYRISEAVPGSHVTLVPNEYFWGDAPYFQRIIFKIIPDTGTLEANLLSGTIDMICRLGLTLDQALAIEKRFKEQNQAYTVLFQPGIIYEHIDLQLSNPILQDKRVRKALVYAIDRDALTQAMFEGKQPKSIHLFAPIDPWYTEDPNKIVLYEYSPRKARQLLDEAGWTTGNDGYRYKDGEKLSLQLMTTAGNKTREMVEAWLQEEWKKVGIEITIKNEPARVYFSETVRKSQFPAMAMYAWTSAPETNPRSLLHSSSIPTEANNYAGNNPPRWVNPEVDKLIDEVDMTFEHAKRVELTSKILYYYTEEVPVIPLYSRADSAVIPNNLVGYEISPHQCNETNWVEYWRLQE</sequence>
<evidence type="ECO:0000256" key="3">
    <source>
        <dbReference type="ARBA" id="ARBA00022729"/>
    </source>
</evidence>
<keyword evidence="7" id="KW-1185">Reference proteome</keyword>
<dbReference type="GO" id="GO:1904680">
    <property type="term" value="F:peptide transmembrane transporter activity"/>
    <property type="evidence" value="ECO:0007669"/>
    <property type="project" value="TreeGrafter"/>
</dbReference>
<evidence type="ECO:0000313" key="6">
    <source>
        <dbReference type="EMBL" id="GAK61474.1"/>
    </source>
</evidence>
<dbReference type="PIRSF" id="PIRSF002741">
    <property type="entry name" value="MppA"/>
    <property type="match status" value="1"/>
</dbReference>
<dbReference type="EMBL" id="DF820479">
    <property type="protein sequence ID" value="GAK61474.1"/>
    <property type="molecule type" value="Genomic_DNA"/>
</dbReference>
<dbReference type="InterPro" id="IPR000914">
    <property type="entry name" value="SBP_5_dom"/>
</dbReference>
<protein>
    <submittedName>
        <fullName evidence="6">ABC transporter, substrate binding protein</fullName>
    </submittedName>
</protein>
<dbReference type="GO" id="GO:0042597">
    <property type="term" value="C:periplasmic space"/>
    <property type="evidence" value="ECO:0007669"/>
    <property type="project" value="UniProtKB-ARBA"/>
</dbReference>
<evidence type="ECO:0000313" key="7">
    <source>
        <dbReference type="Proteomes" id="UP000030661"/>
    </source>
</evidence>
<keyword evidence="2" id="KW-0813">Transport</keyword>
<dbReference type="STRING" id="1499967.U27_01375"/>
<organism evidence="6 7">
    <name type="scientific">Vecturithrix granuli</name>
    <dbReference type="NCBI Taxonomy" id="1499967"/>
    <lineage>
        <taxon>Bacteria</taxon>
        <taxon>Candidatus Moduliflexota</taxon>
        <taxon>Candidatus Vecturitrichia</taxon>
        <taxon>Candidatus Vecturitrichales</taxon>
        <taxon>Candidatus Vecturitrichaceae</taxon>
        <taxon>Candidatus Vecturithrix</taxon>
    </lineage>
</organism>
<dbReference type="Gene3D" id="3.40.190.10">
    <property type="entry name" value="Periplasmic binding protein-like II"/>
    <property type="match status" value="1"/>
</dbReference>
<name>A0A081CA69_VECG1</name>
<reference evidence="6 7" key="1">
    <citation type="journal article" date="2015" name="PeerJ">
        <title>First genomic representation of candidate bacterial phylum KSB3 points to enhanced environmental sensing as a trigger of wastewater bulking.</title>
        <authorList>
            <person name="Sekiguchi Y."/>
            <person name="Ohashi A."/>
            <person name="Parks D.H."/>
            <person name="Yamauchi T."/>
            <person name="Tyson G.W."/>
            <person name="Hugenholtz P."/>
        </authorList>
    </citation>
    <scope>NUCLEOTIDE SEQUENCE [LARGE SCALE GENOMIC DNA]</scope>
</reference>
<dbReference type="Gene3D" id="3.10.105.10">
    <property type="entry name" value="Dipeptide-binding Protein, Domain 3"/>
    <property type="match status" value="1"/>
</dbReference>
<dbReference type="HOGENOM" id="CLU_017028_8_6_0"/>
<evidence type="ECO:0000256" key="2">
    <source>
        <dbReference type="ARBA" id="ARBA00022448"/>
    </source>
</evidence>